<comment type="pathway">
    <text evidence="6">Metabolic intermediate biosynthesis; (R)-mevalonate biosynthesis; (R)-mevalonate from acetyl-CoA: step 3/3.</text>
</comment>
<dbReference type="FunFam" id="3.30.70.420:FF:000001">
    <property type="entry name" value="3-hydroxy-3-methylglutaryl coenzyme A reductase"/>
    <property type="match status" value="1"/>
</dbReference>
<keyword evidence="3 6" id="KW-0521">NADP</keyword>
<dbReference type="PROSITE" id="PS00066">
    <property type="entry name" value="HMG_COA_REDUCTASE_1"/>
    <property type="match status" value="1"/>
</dbReference>
<dbReference type="EC" id="1.1.1.34" evidence="6"/>
<dbReference type="InterPro" id="IPR009023">
    <property type="entry name" value="HMG_CoA_Rdtase_NAD(P)-bd_sf"/>
</dbReference>
<dbReference type="GO" id="GO:0004420">
    <property type="term" value="F:hydroxymethylglutaryl-CoA reductase (NADPH) activity"/>
    <property type="evidence" value="ECO:0007669"/>
    <property type="project" value="UniProtKB-EC"/>
</dbReference>
<comment type="similarity">
    <text evidence="2 6">Belongs to the HMG-CoA reductase family.</text>
</comment>
<dbReference type="InterPro" id="IPR023282">
    <property type="entry name" value="HMG_CoA_Rdtase_N"/>
</dbReference>
<dbReference type="InterPro" id="IPR004554">
    <property type="entry name" value="HMG_CoA_Rdtase_eu_arc"/>
</dbReference>
<dbReference type="PRINTS" id="PR00071">
    <property type="entry name" value="HMGCOARDTASE"/>
</dbReference>
<dbReference type="InterPro" id="IPR002202">
    <property type="entry name" value="HMG_CoA_Rdtase"/>
</dbReference>
<evidence type="ECO:0000256" key="4">
    <source>
        <dbReference type="ARBA" id="ARBA00023002"/>
    </source>
</evidence>
<comment type="subcellular location">
    <subcellularLocation>
        <location evidence="6">Endoplasmic reticulum membrane</location>
        <topology evidence="6">Multi-pass membrane protein</topology>
    </subcellularLocation>
    <subcellularLocation>
        <location evidence="1">Membrane</location>
    </subcellularLocation>
</comment>
<organism evidence="7">
    <name type="scientific">Haptolina brevifila</name>
    <dbReference type="NCBI Taxonomy" id="156173"/>
    <lineage>
        <taxon>Eukaryota</taxon>
        <taxon>Haptista</taxon>
        <taxon>Haptophyta</taxon>
        <taxon>Prymnesiophyceae</taxon>
        <taxon>Prymnesiales</taxon>
        <taxon>Prymnesiaceae</taxon>
        <taxon>Haptolina</taxon>
    </lineage>
</organism>
<dbReference type="Gene3D" id="3.30.70.420">
    <property type="entry name" value="Hydroxymethylglutaryl-CoA reductase, class I/II, NAD/NADP-binding domain"/>
    <property type="match status" value="1"/>
</dbReference>
<evidence type="ECO:0000256" key="2">
    <source>
        <dbReference type="ARBA" id="ARBA00007661"/>
    </source>
</evidence>
<dbReference type="GO" id="GO:0005789">
    <property type="term" value="C:endoplasmic reticulum membrane"/>
    <property type="evidence" value="ECO:0007669"/>
    <property type="project" value="UniProtKB-SubCell"/>
</dbReference>
<reference evidence="7" key="1">
    <citation type="submission" date="2021-01" db="EMBL/GenBank/DDBJ databases">
        <authorList>
            <person name="Corre E."/>
            <person name="Pelletier E."/>
            <person name="Niang G."/>
            <person name="Scheremetjew M."/>
            <person name="Finn R."/>
            <person name="Kale V."/>
            <person name="Holt S."/>
            <person name="Cochrane G."/>
            <person name="Meng A."/>
            <person name="Brown T."/>
            <person name="Cohen L."/>
        </authorList>
    </citation>
    <scope>NUCLEOTIDE SEQUENCE</scope>
    <source>
        <strain evidence="7">UTEX LB 985</strain>
    </source>
</reference>
<dbReference type="NCBIfam" id="TIGR00533">
    <property type="entry name" value="HMG_CoA_R_NADP"/>
    <property type="match status" value="1"/>
</dbReference>
<dbReference type="PANTHER" id="PTHR10572">
    <property type="entry name" value="3-HYDROXY-3-METHYLGLUTARYL-COENZYME A REDUCTASE"/>
    <property type="match status" value="1"/>
</dbReference>
<evidence type="ECO:0000256" key="5">
    <source>
        <dbReference type="ARBA" id="ARBA00023136"/>
    </source>
</evidence>
<dbReference type="FunFam" id="3.90.770.10:FF:000001">
    <property type="entry name" value="3-hydroxy-3-methylglutaryl coenzyme A reductase"/>
    <property type="match status" value="1"/>
</dbReference>
<dbReference type="SUPFAM" id="SSF55035">
    <property type="entry name" value="NAD-binding domain of HMG-CoA reductase"/>
    <property type="match status" value="1"/>
</dbReference>
<dbReference type="Gene3D" id="3.90.770.10">
    <property type="entry name" value="3-hydroxy-3-methylglutaryl-coenzyme A Reductase, Chain A, domain 2"/>
    <property type="match status" value="1"/>
</dbReference>
<dbReference type="Pfam" id="PF00368">
    <property type="entry name" value="HMG-CoA_red"/>
    <property type="match status" value="1"/>
</dbReference>
<dbReference type="CDD" id="cd00643">
    <property type="entry name" value="HMG-CoA_reductase_classI"/>
    <property type="match status" value="1"/>
</dbReference>
<dbReference type="PROSITE" id="PS50065">
    <property type="entry name" value="HMG_COA_REDUCTASE_4"/>
    <property type="match status" value="1"/>
</dbReference>
<dbReference type="Gene3D" id="1.10.3270.10">
    <property type="entry name" value="HMGR, N-terminal domain"/>
    <property type="match status" value="1"/>
</dbReference>
<dbReference type="AlphaFoldDB" id="A0A7S2I0H4"/>
<accession>A0A7S2I0H4</accession>
<evidence type="ECO:0000256" key="6">
    <source>
        <dbReference type="RuleBase" id="RU361219"/>
    </source>
</evidence>
<keyword evidence="6" id="KW-0256">Endoplasmic reticulum</keyword>
<dbReference type="GO" id="GO:0016126">
    <property type="term" value="P:sterol biosynthetic process"/>
    <property type="evidence" value="ECO:0007669"/>
    <property type="project" value="TreeGrafter"/>
</dbReference>
<evidence type="ECO:0000256" key="3">
    <source>
        <dbReference type="ARBA" id="ARBA00022857"/>
    </source>
</evidence>
<evidence type="ECO:0000313" key="7">
    <source>
        <dbReference type="EMBL" id="CAD9504438.1"/>
    </source>
</evidence>
<evidence type="ECO:0000256" key="1">
    <source>
        <dbReference type="ARBA" id="ARBA00004370"/>
    </source>
</evidence>
<dbReference type="GO" id="GO:0008299">
    <property type="term" value="P:isoprenoid biosynthetic process"/>
    <property type="evidence" value="ECO:0007669"/>
    <property type="project" value="InterPro"/>
</dbReference>
<proteinExistence type="inferred from homology"/>
<protein>
    <recommendedName>
        <fullName evidence="6">3-hydroxy-3-methylglutaryl coenzyme A reductase</fullName>
        <shortName evidence="6">HMG-CoA reductase</shortName>
        <ecNumber evidence="6">1.1.1.34</ecNumber>
    </recommendedName>
</protein>
<dbReference type="PANTHER" id="PTHR10572:SF24">
    <property type="entry name" value="3-HYDROXY-3-METHYLGLUTARYL-COENZYME A REDUCTASE"/>
    <property type="match status" value="1"/>
</dbReference>
<dbReference type="SUPFAM" id="SSF56542">
    <property type="entry name" value="Substrate-binding domain of HMG-CoA reductase"/>
    <property type="match status" value="1"/>
</dbReference>
<dbReference type="InterPro" id="IPR023074">
    <property type="entry name" value="HMG_CoA_Rdtase_cat_sf"/>
</dbReference>
<dbReference type="GO" id="GO:0005778">
    <property type="term" value="C:peroxisomal membrane"/>
    <property type="evidence" value="ECO:0007669"/>
    <property type="project" value="TreeGrafter"/>
</dbReference>
<sequence>MLTSTLRRCTSSPLLRRALLHSSRPLLRSSAAESPSDAAVMTSLLDGSLSHHRLEQELGNAERAVRVRRTYFEATSAASDMPIGFGGLPLDGIESNDFYESVVGTNCENVIGYVPIPVGMVGPLVLDGQTLHVPLATTEGALVASTNRGARAISAAGGAVSALLNDGMTRAPLLACVDLPQAAALKAFCEDPVKLAELQQVFSTTSRFGKLIDIKVAIAGRHAFPRFRCSTGDAMGMNMVGKGVNTVVEHLVSHFPGCELLALSGNYCTDKKPSAVNWIDGRGKSVAVEAVIPAAIVRSVLKAEPTRVAEVNLHKNLVGSALAGSLGGFNAHASNNVTAVYLACGQDPAQNVESSTCITTVETVPTADGDHDLRIACTMPSVECGTVGGGTSLPGQKACLQMLGIQGSGEVPGANAQRLACIVAATVLCGELSLLSALSSNHLISAHLALNRRPK</sequence>
<name>A0A7S2I0H4_9EUKA</name>
<dbReference type="InterPro" id="IPR023076">
    <property type="entry name" value="HMG_CoA_Rdtase_CS"/>
</dbReference>
<keyword evidence="5" id="KW-0472">Membrane</keyword>
<dbReference type="InterPro" id="IPR009029">
    <property type="entry name" value="HMG_CoA_Rdtase_sub-bd_dom_sf"/>
</dbReference>
<keyword evidence="4 6" id="KW-0560">Oxidoreductase</keyword>
<dbReference type="EMBL" id="HBGU01054992">
    <property type="protein sequence ID" value="CAD9504438.1"/>
    <property type="molecule type" value="Transcribed_RNA"/>
</dbReference>
<gene>
    <name evidence="7" type="ORF">CBRE1094_LOCUS30038</name>
</gene>
<dbReference type="UniPathway" id="UPA00058">
    <property type="reaction ID" value="UER00103"/>
</dbReference>
<dbReference type="GO" id="GO:0015936">
    <property type="term" value="P:coenzyme A metabolic process"/>
    <property type="evidence" value="ECO:0007669"/>
    <property type="project" value="InterPro"/>
</dbReference>
<comment type="catalytic activity">
    <reaction evidence="6">
        <text>(R)-mevalonate + 2 NADP(+) + CoA = (3S)-3-hydroxy-3-methylglutaryl-CoA + 2 NADPH + 2 H(+)</text>
        <dbReference type="Rhea" id="RHEA:15989"/>
        <dbReference type="ChEBI" id="CHEBI:15378"/>
        <dbReference type="ChEBI" id="CHEBI:36464"/>
        <dbReference type="ChEBI" id="CHEBI:43074"/>
        <dbReference type="ChEBI" id="CHEBI:57287"/>
        <dbReference type="ChEBI" id="CHEBI:57783"/>
        <dbReference type="ChEBI" id="CHEBI:58349"/>
        <dbReference type="EC" id="1.1.1.34"/>
    </reaction>
</comment>